<name>A0A177YB76_9NOCA</name>
<dbReference type="InterPro" id="IPR013658">
    <property type="entry name" value="SGL"/>
</dbReference>
<sequence>MRWGAALGVLAATCGAVVAVAPTAAAAPACAPWTVSTVASGLGLLENVTFDDRGTMLLSRTSLTGPGAIAGLTPDGTRSVVVPDVTAPGGLVVRGDTLYFTTGNGFSSGLLDVHDGTVEAVDLDTGARTVVARDVVMPNGLAVLDDGDLLVTRNLGAPSGITRVDAGDPNSARYVRTDVGSANGLAVDDGTVYVSNTFEPELAITVLDASNLGGDARRIPVDGFGPVTASDDLTVGPDGQIYLAQNLAGRVLRIDPESGASCVIGTGLPSTSAVEFGGVGWDPDSLYATSFDGSVRRLAPA</sequence>
<dbReference type="Proteomes" id="UP000077519">
    <property type="component" value="Unassembled WGS sequence"/>
</dbReference>
<evidence type="ECO:0000259" key="2">
    <source>
        <dbReference type="Pfam" id="PF08450"/>
    </source>
</evidence>
<dbReference type="RefSeq" id="WP_068428532.1">
    <property type="nucleotide sequence ID" value="NZ_LVHI01000023.1"/>
</dbReference>
<dbReference type="AlphaFoldDB" id="A0A177YB76"/>
<keyword evidence="1" id="KW-0732">Signal</keyword>
<proteinExistence type="predicted"/>
<organism evidence="3 4">
    <name type="scientific">Rhodococcoides kyotonense</name>
    <dbReference type="NCBI Taxonomy" id="398843"/>
    <lineage>
        <taxon>Bacteria</taxon>
        <taxon>Bacillati</taxon>
        <taxon>Actinomycetota</taxon>
        <taxon>Actinomycetes</taxon>
        <taxon>Mycobacteriales</taxon>
        <taxon>Nocardiaceae</taxon>
        <taxon>Rhodococcoides</taxon>
    </lineage>
</organism>
<feature type="chain" id="PRO_5008079645" description="SMP-30/Gluconolactonase/LRE-like region domain-containing protein" evidence="1">
    <location>
        <begin position="27"/>
        <end position="301"/>
    </location>
</feature>
<dbReference type="Gene3D" id="2.120.10.30">
    <property type="entry name" value="TolB, C-terminal domain"/>
    <property type="match status" value="1"/>
</dbReference>
<dbReference type="Pfam" id="PF08450">
    <property type="entry name" value="SGL"/>
    <property type="match status" value="1"/>
</dbReference>
<gene>
    <name evidence="3" type="ORF">A3K89_07970</name>
</gene>
<comment type="caution">
    <text evidence="3">The sequence shown here is derived from an EMBL/GenBank/DDBJ whole genome shotgun (WGS) entry which is preliminary data.</text>
</comment>
<dbReference type="InterPro" id="IPR011042">
    <property type="entry name" value="6-blade_b-propeller_TolB-like"/>
</dbReference>
<dbReference type="SUPFAM" id="SSF63829">
    <property type="entry name" value="Calcium-dependent phosphotriesterase"/>
    <property type="match status" value="1"/>
</dbReference>
<protein>
    <recommendedName>
        <fullName evidence="2">SMP-30/Gluconolactonase/LRE-like region domain-containing protein</fullName>
    </recommendedName>
</protein>
<evidence type="ECO:0000313" key="4">
    <source>
        <dbReference type="Proteomes" id="UP000077519"/>
    </source>
</evidence>
<feature type="signal peptide" evidence="1">
    <location>
        <begin position="1"/>
        <end position="26"/>
    </location>
</feature>
<evidence type="ECO:0000313" key="3">
    <source>
        <dbReference type="EMBL" id="OAK52711.1"/>
    </source>
</evidence>
<keyword evidence="4" id="KW-1185">Reference proteome</keyword>
<evidence type="ECO:0000256" key="1">
    <source>
        <dbReference type="SAM" id="SignalP"/>
    </source>
</evidence>
<reference evidence="3 4" key="1">
    <citation type="submission" date="2016-03" db="EMBL/GenBank/DDBJ databases">
        <title>Genome sequence of Rhodococcus kyotonensis KB10.</title>
        <authorList>
            <person name="Jeong H."/>
            <person name="Hong C.E."/>
            <person name="Jo S.H."/>
            <person name="Park J.M."/>
        </authorList>
    </citation>
    <scope>NUCLEOTIDE SEQUENCE [LARGE SCALE GENOMIC DNA]</scope>
    <source>
        <strain evidence="3 4">KB10</strain>
    </source>
</reference>
<dbReference type="EMBL" id="LVHI01000023">
    <property type="protein sequence ID" value="OAK52711.1"/>
    <property type="molecule type" value="Genomic_DNA"/>
</dbReference>
<accession>A0A177YB76</accession>
<feature type="domain" description="SMP-30/Gluconolactonase/LRE-like region" evidence="2">
    <location>
        <begin position="159"/>
        <end position="290"/>
    </location>
</feature>